<gene>
    <name evidence="2" type="ORF">ABEG20_04905</name>
</gene>
<accession>A0AAU7K8V9</accession>
<dbReference type="AlphaFoldDB" id="A0AAU7K8V9"/>
<dbReference type="InterPro" id="IPR050276">
    <property type="entry name" value="MshD_Acetyltransferase"/>
</dbReference>
<evidence type="ECO:0000313" key="2">
    <source>
        <dbReference type="EMBL" id="XBO48940.1"/>
    </source>
</evidence>
<sequence>MIRPAKPEDAAQVVPLLLQAMGELAAKLTHTNDQETINRIFEHFFQEQGNQYSYENTLVFEEAEKVLGSLTAYDGALLIELRKPFLAYLNLPDPDNKHMDAETQSGEFYLDSISVHASAQGKGIGKQLIKAGIAMGWQLGHQNIGLLVEQNNVGALKLYLQMGFKIQNEKEFMNGLYHHMVFGAQASK</sequence>
<dbReference type="Pfam" id="PF00583">
    <property type="entry name" value="Acetyltransf_1"/>
    <property type="match status" value="1"/>
</dbReference>
<dbReference type="InterPro" id="IPR000182">
    <property type="entry name" value="GNAT_dom"/>
</dbReference>
<dbReference type="CDD" id="cd04301">
    <property type="entry name" value="NAT_SF"/>
    <property type="match status" value="1"/>
</dbReference>
<feature type="domain" description="N-acetyltransferase" evidence="1">
    <location>
        <begin position="1"/>
        <end position="187"/>
    </location>
</feature>
<dbReference type="InterPro" id="IPR016181">
    <property type="entry name" value="Acyl_CoA_acyltransferase"/>
</dbReference>
<dbReference type="PROSITE" id="PS51186">
    <property type="entry name" value="GNAT"/>
    <property type="match status" value="1"/>
</dbReference>
<keyword evidence="2" id="KW-0012">Acyltransferase</keyword>
<dbReference type="EMBL" id="CP157485">
    <property type="protein sequence ID" value="XBO48940.1"/>
    <property type="molecule type" value="Genomic_DNA"/>
</dbReference>
<dbReference type="GO" id="GO:0016747">
    <property type="term" value="F:acyltransferase activity, transferring groups other than amino-acyl groups"/>
    <property type="evidence" value="ECO:0007669"/>
    <property type="project" value="InterPro"/>
</dbReference>
<proteinExistence type="predicted"/>
<dbReference type="PANTHER" id="PTHR43617:SF2">
    <property type="entry name" value="UPF0039 PROTEIN SLL0451"/>
    <property type="match status" value="1"/>
</dbReference>
<dbReference type="RefSeq" id="WP_406826274.1">
    <property type="nucleotide sequence ID" value="NZ_CP157485.1"/>
</dbReference>
<name>A0AAU7K8V9_9SPHI</name>
<protein>
    <submittedName>
        <fullName evidence="2">GNAT family N-acetyltransferase</fullName>
        <ecNumber evidence="2">2.3.1.-</ecNumber>
    </submittedName>
</protein>
<reference evidence="2" key="1">
    <citation type="submission" date="2024-05" db="EMBL/GenBank/DDBJ databases">
        <authorList>
            <person name="Kim S."/>
            <person name="Heo J."/>
            <person name="Choi H."/>
            <person name="Choi Y."/>
            <person name="Kwon S.-W."/>
            <person name="Kim Y."/>
        </authorList>
    </citation>
    <scope>NUCLEOTIDE SEQUENCE</scope>
    <source>
        <strain evidence="2">KACC 23697</strain>
    </source>
</reference>
<dbReference type="PANTHER" id="PTHR43617">
    <property type="entry name" value="L-AMINO ACID N-ACETYLTRANSFERASE"/>
    <property type="match status" value="1"/>
</dbReference>
<dbReference type="EC" id="2.3.1.-" evidence="2"/>
<keyword evidence="2" id="KW-0808">Transferase</keyword>
<evidence type="ECO:0000259" key="1">
    <source>
        <dbReference type="PROSITE" id="PS51186"/>
    </source>
</evidence>
<organism evidence="2">
    <name type="scientific">Pedobacter sp. KACC 23697</name>
    <dbReference type="NCBI Taxonomy" id="3149230"/>
    <lineage>
        <taxon>Bacteria</taxon>
        <taxon>Pseudomonadati</taxon>
        <taxon>Bacteroidota</taxon>
        <taxon>Sphingobacteriia</taxon>
        <taxon>Sphingobacteriales</taxon>
        <taxon>Sphingobacteriaceae</taxon>
        <taxon>Pedobacter</taxon>
    </lineage>
</organism>
<dbReference type="SUPFAM" id="SSF55729">
    <property type="entry name" value="Acyl-CoA N-acyltransferases (Nat)"/>
    <property type="match status" value="1"/>
</dbReference>
<dbReference type="Gene3D" id="3.40.630.30">
    <property type="match status" value="1"/>
</dbReference>